<protein>
    <submittedName>
        <fullName evidence="2">Uncharacterized protein</fullName>
    </submittedName>
</protein>
<keyword evidence="3" id="KW-1185">Reference proteome</keyword>
<feature type="region of interest" description="Disordered" evidence="1">
    <location>
        <begin position="650"/>
        <end position="673"/>
    </location>
</feature>
<evidence type="ECO:0000313" key="3">
    <source>
        <dbReference type="Proteomes" id="UP001215280"/>
    </source>
</evidence>
<evidence type="ECO:0000313" key="2">
    <source>
        <dbReference type="EMBL" id="KAJ7785316.1"/>
    </source>
</evidence>
<feature type="region of interest" description="Disordered" evidence="1">
    <location>
        <begin position="402"/>
        <end position="428"/>
    </location>
</feature>
<gene>
    <name evidence="2" type="ORF">DFH07DRAFT_763908</name>
</gene>
<sequence>MHWEIIQHCDLSTLLSLTRLDNSFDVLVRPFIYREIVMSRRAKMLIKTLVFENTRANVRLEWNRVLLRMQNLKHLVVTNQVPLAREAISRLPFCLIFFGARCTVAGAWADLVASQTSLEVLCFEDEFFSKLPTLKARPADVARFMESHSSLLDVWLWSGSPNSGQAGLTSPELDRLTRSPSRPLTMRLGAGQLLILLDEAPALLSAVVHIAIDEDDDWWSFGFLLTPLAAPKTLLTAGQTPNRLLLLAAGLDMRFPALKTLMFVPEMNPINTGFNQGSRLIADIGFIFSRALRPLCTAPHLRTFHFCAYNGCVTLKNWGQLDEEFHVAEWEEHSLGKRIQSKRETTTPRAAFCSTSPTATPDFRCEACSAAFCAVCIVGGFCDHCVCLSLMDAIPSTAAVKKKKRSLRRAPPRPAQPIPISRRVRRCPPPEDGLEEMKKYFEDPAHEDYWQAGVAALERSIMSGREDIPGDESDFAFGVGGDGNVSATDGSATEETTVEIHTNGWRGQVVVVKSCGEHADNVWGGLRGEALDVGGGNKVPGMAGRALREGEAESSGLQGVVDVVDAAAFDGYIFWRSYISPEVIRNGGRADSLLLSSWLYHYGRPSTPPAPRGPDFQERKRAELIARVVARKARVNALLNLRRHALEASARKWPRPRSHKHNQENERRDEIQIREEKAGKAEHVARAARVAHLMALRSAGNGRKNI</sequence>
<dbReference type="EMBL" id="JARJLG010000001">
    <property type="protein sequence ID" value="KAJ7785316.1"/>
    <property type="molecule type" value="Genomic_DNA"/>
</dbReference>
<name>A0AAD7KGX2_9AGAR</name>
<proteinExistence type="predicted"/>
<accession>A0AAD7KGX2</accession>
<dbReference type="AlphaFoldDB" id="A0AAD7KGX2"/>
<reference evidence="2" key="1">
    <citation type="submission" date="2023-03" db="EMBL/GenBank/DDBJ databases">
        <title>Massive genome expansion in bonnet fungi (Mycena s.s.) driven by repeated elements and novel gene families across ecological guilds.</title>
        <authorList>
            <consortium name="Lawrence Berkeley National Laboratory"/>
            <person name="Harder C.B."/>
            <person name="Miyauchi S."/>
            <person name="Viragh M."/>
            <person name="Kuo A."/>
            <person name="Thoen E."/>
            <person name="Andreopoulos B."/>
            <person name="Lu D."/>
            <person name="Skrede I."/>
            <person name="Drula E."/>
            <person name="Henrissat B."/>
            <person name="Morin E."/>
            <person name="Kohler A."/>
            <person name="Barry K."/>
            <person name="LaButti K."/>
            <person name="Morin E."/>
            <person name="Salamov A."/>
            <person name="Lipzen A."/>
            <person name="Mereny Z."/>
            <person name="Hegedus B."/>
            <person name="Baldrian P."/>
            <person name="Stursova M."/>
            <person name="Weitz H."/>
            <person name="Taylor A."/>
            <person name="Grigoriev I.V."/>
            <person name="Nagy L.G."/>
            <person name="Martin F."/>
            <person name="Kauserud H."/>
        </authorList>
    </citation>
    <scope>NUCLEOTIDE SEQUENCE</scope>
    <source>
        <strain evidence="2">CBHHK188m</strain>
    </source>
</reference>
<feature type="compositionally biased region" description="Basic residues" evidence="1">
    <location>
        <begin position="402"/>
        <end position="411"/>
    </location>
</feature>
<dbReference type="Proteomes" id="UP001215280">
    <property type="component" value="Unassembled WGS sequence"/>
</dbReference>
<evidence type="ECO:0000256" key="1">
    <source>
        <dbReference type="SAM" id="MobiDB-lite"/>
    </source>
</evidence>
<comment type="caution">
    <text evidence="2">The sequence shown here is derived from an EMBL/GenBank/DDBJ whole genome shotgun (WGS) entry which is preliminary data.</text>
</comment>
<feature type="compositionally biased region" description="Basic and acidic residues" evidence="1">
    <location>
        <begin position="661"/>
        <end position="673"/>
    </location>
</feature>
<organism evidence="2 3">
    <name type="scientific">Mycena maculata</name>
    <dbReference type="NCBI Taxonomy" id="230809"/>
    <lineage>
        <taxon>Eukaryota</taxon>
        <taxon>Fungi</taxon>
        <taxon>Dikarya</taxon>
        <taxon>Basidiomycota</taxon>
        <taxon>Agaricomycotina</taxon>
        <taxon>Agaricomycetes</taxon>
        <taxon>Agaricomycetidae</taxon>
        <taxon>Agaricales</taxon>
        <taxon>Marasmiineae</taxon>
        <taxon>Mycenaceae</taxon>
        <taxon>Mycena</taxon>
    </lineage>
</organism>